<dbReference type="Pfam" id="PF18911">
    <property type="entry name" value="PKD_4"/>
    <property type="match status" value="1"/>
</dbReference>
<dbReference type="SMART" id="SM00089">
    <property type="entry name" value="PKD"/>
    <property type="match status" value="1"/>
</dbReference>
<evidence type="ECO:0000256" key="14">
    <source>
        <dbReference type="ARBA" id="ARBA00023049"/>
    </source>
</evidence>
<evidence type="ECO:0000256" key="15">
    <source>
        <dbReference type="ARBA" id="ARBA00023145"/>
    </source>
</evidence>
<dbReference type="PANTHER" id="PTHR13062:SF9">
    <property type="entry name" value="MICROBIAL COLLAGENASE"/>
    <property type="match status" value="1"/>
</dbReference>
<dbReference type="InterPro" id="IPR013783">
    <property type="entry name" value="Ig-like_fold"/>
</dbReference>
<evidence type="ECO:0000256" key="8">
    <source>
        <dbReference type="ARBA" id="ARBA00022723"/>
    </source>
</evidence>
<feature type="signal peptide" evidence="18">
    <location>
        <begin position="1"/>
        <end position="26"/>
    </location>
</feature>
<dbReference type="PROSITE" id="PS50093">
    <property type="entry name" value="PKD"/>
    <property type="match status" value="1"/>
</dbReference>
<sequence>MRIPLAGVIAGALMVSSLITAPGAQARQRVAPPPPAPAATEAPAGHHPGHKRLSPSQYPPLTGTGDDDLAEAHRPKDTPSLKASACSDDIVGKTGAALVTAVKAADIRTCLNPLFDLTPADARRTFTESQMLTIARDLRATAGSYPGDNSTSVQQLIVFLRAGYYTQANPYGPTLLSEVRGVFDTFFSSSRAYTNTDENGAVLKEAVWLIVNAQDEIRNIGVATRLLNAYSTAYGVNMRDAVNRAFELYWRSHTRGSMAQSDPAIRTALRDFAVRNFGLLNGDNYFLVVNAGKELAGFLRYGQLRNTVTPLVRDLLNRSRITGPTAALWVSTALVTNEYDGGACSSYGTCDLTNRLTDAALPISHPCSPTLTIRAQELTPAQLSSTCTSLLNQDAAFHSIVKDNGQPVPDDHTVRLEISVFDTKRDYSFYAWGIYGIDTDNGGMSLEYDPSQPGNVARFICYEQDREKPLYWEIWNLNHEYTHYLDAKYNMHGDFDEGMSTPTVWWVEGLAEYISYGYRKFAYTAAINAAGQHTYKLSQLFDTVYGDNARTYNWGYLAVRYMLDKHPADVARVLGYYRTGDWNAARTFLKGLDYDADFDAWLTACAAGACKASDENMLPTADFTVTASGTALSFTSTAADPDGTLAQYYWDFGDGTTSTTANPVKSYSSPGAYTVKLVVLDDKGAPWGVFKPVTVPAAGGTVPECTGDTRALGKNCKRGNLSVGQGQYAYLFIYLPAGVGTLTVASSGGTGDVDLYYNASTWATTSSYTQRATGSGNAHTLTVANPAAGYRYISLYGVAAASGVTVTTTY</sequence>
<feature type="chain" id="PRO_5030748132" description="microbial collagenase" evidence="18">
    <location>
        <begin position="27"/>
        <end position="810"/>
    </location>
</feature>
<reference evidence="20 21" key="1">
    <citation type="submission" date="2020-08" db="EMBL/GenBank/DDBJ databases">
        <title>Genomic Encyclopedia of Type Strains, Phase IV (KMG-IV): sequencing the most valuable type-strain genomes for metagenomic binning, comparative biology and taxonomic classification.</title>
        <authorList>
            <person name="Goeker M."/>
        </authorList>
    </citation>
    <scope>NUCLEOTIDE SEQUENCE [LARGE SCALE GENOMIC DNA]</scope>
    <source>
        <strain evidence="20 21">DSM 45385</strain>
    </source>
</reference>
<dbReference type="Pfam" id="PF04151">
    <property type="entry name" value="PPC"/>
    <property type="match status" value="1"/>
</dbReference>
<dbReference type="InterPro" id="IPR002169">
    <property type="entry name" value="Peptidase_M9A/M9B"/>
</dbReference>
<comment type="caution">
    <text evidence="20">The sequence shown here is derived from an EMBL/GenBank/DDBJ whole genome shotgun (WGS) entry which is preliminary data.</text>
</comment>
<accession>A0A7W8EJK8</accession>
<feature type="active site" evidence="16">
    <location>
        <position position="480"/>
    </location>
</feature>
<dbReference type="Gene3D" id="3.40.30.160">
    <property type="entry name" value="Collagenase ColT, N-terminal domain"/>
    <property type="match status" value="1"/>
</dbReference>
<keyword evidence="7" id="KW-0645">Protease</keyword>
<evidence type="ECO:0000256" key="10">
    <source>
        <dbReference type="ARBA" id="ARBA00022801"/>
    </source>
</evidence>
<evidence type="ECO:0000256" key="13">
    <source>
        <dbReference type="ARBA" id="ARBA00023026"/>
    </source>
</evidence>
<keyword evidence="8" id="KW-0479">Metal-binding</keyword>
<feature type="domain" description="PKD" evidence="19">
    <location>
        <begin position="618"/>
        <end position="702"/>
    </location>
</feature>
<keyword evidence="10 20" id="KW-0378">Hydrolase</keyword>
<evidence type="ECO:0000256" key="6">
    <source>
        <dbReference type="ARBA" id="ARBA00022525"/>
    </source>
</evidence>
<dbReference type="Pfam" id="PF01752">
    <property type="entry name" value="Peptidase_M9"/>
    <property type="match status" value="1"/>
</dbReference>
<keyword evidence="21" id="KW-1185">Reference proteome</keyword>
<evidence type="ECO:0000256" key="5">
    <source>
        <dbReference type="ARBA" id="ARBA00012653"/>
    </source>
</evidence>
<evidence type="ECO:0000256" key="17">
    <source>
        <dbReference type="SAM" id="MobiDB-lite"/>
    </source>
</evidence>
<evidence type="ECO:0000256" key="3">
    <source>
        <dbReference type="ARBA" id="ARBA00001947"/>
    </source>
</evidence>
<dbReference type="InterPro" id="IPR013661">
    <property type="entry name" value="Peptidase_M9_N_dom"/>
</dbReference>
<evidence type="ECO:0000313" key="20">
    <source>
        <dbReference type="EMBL" id="MBB5081759.1"/>
    </source>
</evidence>
<dbReference type="SUPFAM" id="SSF49299">
    <property type="entry name" value="PKD domain"/>
    <property type="match status" value="1"/>
</dbReference>
<dbReference type="GO" id="GO:0005975">
    <property type="term" value="P:carbohydrate metabolic process"/>
    <property type="evidence" value="ECO:0007669"/>
    <property type="project" value="UniProtKB-ARBA"/>
</dbReference>
<name>A0A7W8EJK8_9ACTN</name>
<evidence type="ECO:0000256" key="12">
    <source>
        <dbReference type="ARBA" id="ARBA00022837"/>
    </source>
</evidence>
<dbReference type="GO" id="GO:0004222">
    <property type="term" value="F:metalloendopeptidase activity"/>
    <property type="evidence" value="ECO:0007669"/>
    <property type="project" value="UniProtKB-EC"/>
</dbReference>
<dbReference type="InterPro" id="IPR035986">
    <property type="entry name" value="PKD_dom_sf"/>
</dbReference>
<evidence type="ECO:0000256" key="4">
    <source>
        <dbReference type="ARBA" id="ARBA00004613"/>
    </source>
</evidence>
<feature type="region of interest" description="Disordered" evidence="17">
    <location>
        <begin position="25"/>
        <end position="84"/>
    </location>
</feature>
<dbReference type="GO" id="GO:0005576">
    <property type="term" value="C:extracellular region"/>
    <property type="evidence" value="ECO:0007669"/>
    <property type="project" value="UniProtKB-SubCell"/>
</dbReference>
<dbReference type="EMBL" id="JACHIN010000011">
    <property type="protein sequence ID" value="MBB5081759.1"/>
    <property type="molecule type" value="Genomic_DNA"/>
</dbReference>
<evidence type="ECO:0000256" key="1">
    <source>
        <dbReference type="ARBA" id="ARBA00000424"/>
    </source>
</evidence>
<comment type="subcellular location">
    <subcellularLocation>
        <location evidence="4">Secreted</location>
    </subcellularLocation>
</comment>
<dbReference type="RefSeq" id="WP_221341247.1">
    <property type="nucleotide sequence ID" value="NZ_JACHIN010000011.1"/>
</dbReference>
<dbReference type="Gene3D" id="2.60.120.380">
    <property type="match status" value="1"/>
</dbReference>
<proteinExistence type="predicted"/>
<evidence type="ECO:0000313" key="21">
    <source>
        <dbReference type="Proteomes" id="UP000568380"/>
    </source>
</evidence>
<dbReference type="CDD" id="cd00146">
    <property type="entry name" value="PKD"/>
    <property type="match status" value="1"/>
</dbReference>
<keyword evidence="6" id="KW-0964">Secreted</keyword>
<protein>
    <recommendedName>
        <fullName evidence="5">microbial collagenase</fullName>
        <ecNumber evidence="5">3.4.24.3</ecNumber>
    </recommendedName>
</protein>
<evidence type="ECO:0000256" key="9">
    <source>
        <dbReference type="ARBA" id="ARBA00022729"/>
    </source>
</evidence>
<dbReference type="Gene3D" id="1.10.390.20">
    <property type="match status" value="1"/>
</dbReference>
<dbReference type="EC" id="3.4.24.3" evidence="5"/>
<keyword evidence="15" id="KW-0865">Zymogen</keyword>
<comment type="cofactor">
    <cofactor evidence="3">
        <name>Zn(2+)</name>
        <dbReference type="ChEBI" id="CHEBI:29105"/>
    </cofactor>
</comment>
<comment type="cofactor">
    <cofactor evidence="2">
        <name>Ca(2+)</name>
        <dbReference type="ChEBI" id="CHEBI:29108"/>
    </cofactor>
</comment>
<dbReference type="GO" id="GO:0006508">
    <property type="term" value="P:proteolysis"/>
    <property type="evidence" value="ECO:0007669"/>
    <property type="project" value="UniProtKB-KW"/>
</dbReference>
<evidence type="ECO:0000259" key="19">
    <source>
        <dbReference type="PROSITE" id="PS50093"/>
    </source>
</evidence>
<keyword evidence="11" id="KW-0862">Zinc</keyword>
<evidence type="ECO:0000256" key="7">
    <source>
        <dbReference type="ARBA" id="ARBA00022670"/>
    </source>
</evidence>
<evidence type="ECO:0000256" key="11">
    <source>
        <dbReference type="ARBA" id="ARBA00022833"/>
    </source>
</evidence>
<dbReference type="InterPro" id="IPR007280">
    <property type="entry name" value="Peptidase_C_arc/bac"/>
</dbReference>
<dbReference type="Pfam" id="PF08453">
    <property type="entry name" value="Peptidase_M9_N"/>
    <property type="match status" value="1"/>
</dbReference>
<gene>
    <name evidence="20" type="ORF">HNR40_007254</name>
</gene>
<evidence type="ECO:0000256" key="16">
    <source>
        <dbReference type="PIRSR" id="PIRSR602169-1"/>
    </source>
</evidence>
<dbReference type="GO" id="GO:0008270">
    <property type="term" value="F:zinc ion binding"/>
    <property type="evidence" value="ECO:0007669"/>
    <property type="project" value="InterPro"/>
</dbReference>
<dbReference type="AlphaFoldDB" id="A0A7W8EJK8"/>
<comment type="catalytic activity">
    <reaction evidence="1">
        <text>Digestion of native collagen in the triple helical region at Xaa-|-Gly bonds. With synthetic peptides, a preference is shown for Gly at P3 and P1', Pro and Ala at P2 and P2', and hydroxyproline, Ala or Arg at P3'.</text>
        <dbReference type="EC" id="3.4.24.3"/>
    </reaction>
</comment>
<keyword evidence="12" id="KW-0106">Calcium</keyword>
<keyword evidence="13" id="KW-0843">Virulence</keyword>
<keyword evidence="14" id="KW-0482">Metalloprotease</keyword>
<dbReference type="InterPro" id="IPR022409">
    <property type="entry name" value="PKD/Chitinase_dom"/>
</dbReference>
<keyword evidence="9 18" id="KW-0732">Signal</keyword>
<dbReference type="PRINTS" id="PR00931">
    <property type="entry name" value="MICOLLPTASE"/>
</dbReference>
<dbReference type="Gene3D" id="2.60.40.10">
    <property type="entry name" value="Immunoglobulins"/>
    <property type="match status" value="1"/>
</dbReference>
<dbReference type="InterPro" id="IPR000601">
    <property type="entry name" value="PKD_dom"/>
</dbReference>
<feature type="compositionally biased region" description="Basic and acidic residues" evidence="17">
    <location>
        <begin position="70"/>
        <end position="79"/>
    </location>
</feature>
<dbReference type="PANTHER" id="PTHR13062">
    <property type="entry name" value="COLLAGENASE"/>
    <property type="match status" value="1"/>
</dbReference>
<evidence type="ECO:0000256" key="2">
    <source>
        <dbReference type="ARBA" id="ARBA00001913"/>
    </source>
</evidence>
<organism evidence="20 21">
    <name type="scientific">Nonomuraea endophytica</name>
    <dbReference type="NCBI Taxonomy" id="714136"/>
    <lineage>
        <taxon>Bacteria</taxon>
        <taxon>Bacillati</taxon>
        <taxon>Actinomycetota</taxon>
        <taxon>Actinomycetes</taxon>
        <taxon>Streptosporangiales</taxon>
        <taxon>Streptosporangiaceae</taxon>
        <taxon>Nonomuraea</taxon>
    </lineage>
</organism>
<dbReference type="Proteomes" id="UP000568380">
    <property type="component" value="Unassembled WGS sequence"/>
</dbReference>
<evidence type="ECO:0000256" key="18">
    <source>
        <dbReference type="SAM" id="SignalP"/>
    </source>
</evidence>